<name>A0ABT1IA37_9PSEU</name>
<proteinExistence type="inferred from homology"/>
<evidence type="ECO:0000313" key="4">
    <source>
        <dbReference type="Proteomes" id="UP001205185"/>
    </source>
</evidence>
<dbReference type="Proteomes" id="UP001205185">
    <property type="component" value="Unassembled WGS sequence"/>
</dbReference>
<gene>
    <name evidence="3" type="ORF">LV75_001894</name>
</gene>
<comment type="caution">
    <text evidence="3">The sequence shown here is derived from an EMBL/GenBank/DDBJ whole genome shotgun (WGS) entry which is preliminary data.</text>
</comment>
<dbReference type="PANTHER" id="PTHR30272">
    <property type="entry name" value="3-HYDROXYACYL-[ACYL-CARRIER-PROTEIN] DEHYDRATASE"/>
    <property type="match status" value="1"/>
</dbReference>
<sequence length="174" mass="18866">MPVLELPDIARVLPHRHPILLVDRVRHLDPDRRIVAEKAISGAEPCYAGIDEHAGPDDHAYPATLLIESFGQAGALLWLHSARLRGLDLPGLPLFGAARDVRFTGSAYPGDVVEHTVELAGTKGDTAFLTGETRVRGTVIVTFGSMLAVARGRPAAPERNLNHRAAAVRRLPRR</sequence>
<dbReference type="EMBL" id="JAMTCO010000004">
    <property type="protein sequence ID" value="MCP2269406.1"/>
    <property type="molecule type" value="Genomic_DNA"/>
</dbReference>
<dbReference type="SUPFAM" id="SSF54637">
    <property type="entry name" value="Thioesterase/thiol ester dehydrase-isomerase"/>
    <property type="match status" value="1"/>
</dbReference>
<keyword evidence="4" id="KW-1185">Reference proteome</keyword>
<dbReference type="InterPro" id="IPR029069">
    <property type="entry name" value="HotDog_dom_sf"/>
</dbReference>
<organism evidence="3 4">
    <name type="scientific">Actinokineospora diospyrosa</name>
    <dbReference type="NCBI Taxonomy" id="103728"/>
    <lineage>
        <taxon>Bacteria</taxon>
        <taxon>Bacillati</taxon>
        <taxon>Actinomycetota</taxon>
        <taxon>Actinomycetes</taxon>
        <taxon>Pseudonocardiales</taxon>
        <taxon>Pseudonocardiaceae</taxon>
        <taxon>Actinokineospora</taxon>
    </lineage>
</organism>
<accession>A0ABT1IA37</accession>
<dbReference type="InterPro" id="IPR013114">
    <property type="entry name" value="FabA_FabZ"/>
</dbReference>
<evidence type="ECO:0000256" key="2">
    <source>
        <dbReference type="ARBA" id="ARBA00023239"/>
    </source>
</evidence>
<reference evidence="3 4" key="1">
    <citation type="submission" date="2022-06" db="EMBL/GenBank/DDBJ databases">
        <title>Genomic Encyclopedia of Archaeal and Bacterial Type Strains, Phase II (KMG-II): from individual species to whole genera.</title>
        <authorList>
            <person name="Goeker M."/>
        </authorList>
    </citation>
    <scope>NUCLEOTIDE SEQUENCE [LARGE SCALE GENOMIC DNA]</scope>
    <source>
        <strain evidence="3 4">DSM 44255</strain>
    </source>
</reference>
<protein>
    <submittedName>
        <fullName evidence="3">3-hydroxyacyl-[acyl-carrier-protein] dehydratase</fullName>
    </submittedName>
</protein>
<keyword evidence="2" id="KW-0456">Lyase</keyword>
<dbReference type="PANTHER" id="PTHR30272:SF1">
    <property type="entry name" value="3-HYDROXYACYL-[ACYL-CARRIER-PROTEIN] DEHYDRATASE"/>
    <property type="match status" value="1"/>
</dbReference>
<comment type="similarity">
    <text evidence="1">Belongs to the thioester dehydratase family. FabZ subfamily.</text>
</comment>
<dbReference type="Pfam" id="PF07977">
    <property type="entry name" value="FabA"/>
    <property type="match status" value="1"/>
</dbReference>
<evidence type="ECO:0000256" key="1">
    <source>
        <dbReference type="ARBA" id="ARBA00009174"/>
    </source>
</evidence>
<evidence type="ECO:0000313" key="3">
    <source>
        <dbReference type="EMBL" id="MCP2269406.1"/>
    </source>
</evidence>
<dbReference type="Gene3D" id="3.10.129.10">
    <property type="entry name" value="Hotdog Thioesterase"/>
    <property type="match status" value="1"/>
</dbReference>